<dbReference type="GO" id="GO:0044205">
    <property type="term" value="P:'de novo' UMP biosynthetic process"/>
    <property type="evidence" value="ECO:0007669"/>
    <property type="project" value="UniProtKB-UniRule"/>
</dbReference>
<evidence type="ECO:0000256" key="3">
    <source>
        <dbReference type="ARBA" id="ARBA00011738"/>
    </source>
</evidence>
<feature type="binding site" evidence="9 11">
    <location>
        <position position="186"/>
    </location>
    <ligand>
        <name>substrate</name>
    </ligand>
</feature>
<evidence type="ECO:0000256" key="2">
    <source>
        <dbReference type="ARBA" id="ARBA00004861"/>
    </source>
</evidence>
<dbReference type="STRING" id="1817883.A3G31_07570"/>
<feature type="binding site" evidence="9 11">
    <location>
        <position position="216"/>
    </location>
    <ligand>
        <name>substrate</name>
    </ligand>
</feature>
<dbReference type="FunFam" id="3.20.20.70:FF:000015">
    <property type="entry name" value="Orotidine 5'-phosphate decarboxylase"/>
    <property type="match status" value="1"/>
</dbReference>
<evidence type="ECO:0000259" key="13">
    <source>
        <dbReference type="SMART" id="SM00934"/>
    </source>
</evidence>
<dbReference type="PANTHER" id="PTHR32119:SF2">
    <property type="entry name" value="OROTIDINE 5'-PHOSPHATE DECARBOXYLASE"/>
    <property type="match status" value="1"/>
</dbReference>
<dbReference type="NCBIfam" id="TIGR01740">
    <property type="entry name" value="pyrF"/>
    <property type="match status" value="1"/>
</dbReference>
<comment type="catalytic activity">
    <reaction evidence="7 9 12">
        <text>orotidine 5'-phosphate + H(+) = UMP + CO2</text>
        <dbReference type="Rhea" id="RHEA:11596"/>
        <dbReference type="ChEBI" id="CHEBI:15378"/>
        <dbReference type="ChEBI" id="CHEBI:16526"/>
        <dbReference type="ChEBI" id="CHEBI:57538"/>
        <dbReference type="ChEBI" id="CHEBI:57865"/>
        <dbReference type="EC" id="4.1.1.23"/>
    </reaction>
</comment>
<evidence type="ECO:0000313" key="15">
    <source>
        <dbReference type="Proteomes" id="UP000178082"/>
    </source>
</evidence>
<feature type="active site" description="For OMPdecase activity" evidence="10">
    <location>
        <position position="63"/>
    </location>
</feature>
<dbReference type="SUPFAM" id="SSF51366">
    <property type="entry name" value="Ribulose-phoshate binding barrel"/>
    <property type="match status" value="1"/>
</dbReference>
<evidence type="ECO:0000256" key="1">
    <source>
        <dbReference type="ARBA" id="ARBA00002356"/>
    </source>
</evidence>
<feature type="binding site" evidence="9 11">
    <location>
        <position position="195"/>
    </location>
    <ligand>
        <name>substrate</name>
    </ligand>
</feature>
<feature type="active site" description="For OMPdecase activity" evidence="10">
    <location>
        <position position="66"/>
    </location>
</feature>
<dbReference type="AlphaFoldDB" id="A0A1F7SJG0"/>
<feature type="binding site" evidence="9 11">
    <location>
        <position position="34"/>
    </location>
    <ligand>
        <name>substrate</name>
    </ligand>
</feature>
<dbReference type="PROSITE" id="PS00156">
    <property type="entry name" value="OMPDECASE"/>
    <property type="match status" value="1"/>
</dbReference>
<feature type="binding site" evidence="9 11">
    <location>
        <position position="215"/>
    </location>
    <ligand>
        <name>substrate</name>
    </ligand>
</feature>
<dbReference type="InterPro" id="IPR014732">
    <property type="entry name" value="OMPdecase"/>
</dbReference>
<feature type="binding site" evidence="9">
    <location>
        <begin position="61"/>
        <end position="70"/>
    </location>
    <ligand>
        <name>substrate</name>
    </ligand>
</feature>
<gene>
    <name evidence="9" type="primary">pyrF</name>
    <name evidence="14" type="ORF">A3G31_07570</name>
</gene>
<dbReference type="PANTHER" id="PTHR32119">
    <property type="entry name" value="OROTIDINE 5'-PHOSPHATE DECARBOXYLASE"/>
    <property type="match status" value="1"/>
</dbReference>
<dbReference type="EMBL" id="MGDI01000025">
    <property type="protein sequence ID" value="OGL53354.1"/>
    <property type="molecule type" value="Genomic_DNA"/>
</dbReference>
<reference evidence="14 15" key="1">
    <citation type="journal article" date="2016" name="Nat. Commun.">
        <title>Thousands of microbial genomes shed light on interconnected biogeochemical processes in an aquifer system.</title>
        <authorList>
            <person name="Anantharaman K."/>
            <person name="Brown C.T."/>
            <person name="Hug L.A."/>
            <person name="Sharon I."/>
            <person name="Castelle C.J."/>
            <person name="Probst A.J."/>
            <person name="Thomas B.C."/>
            <person name="Singh A."/>
            <person name="Wilkins M.J."/>
            <person name="Karaoz U."/>
            <person name="Brodie E.L."/>
            <person name="Williams K.H."/>
            <person name="Hubbard S.S."/>
            <person name="Banfield J.F."/>
        </authorList>
    </citation>
    <scope>NUCLEOTIDE SEQUENCE [LARGE SCALE GENOMIC DNA]</scope>
</reference>
<accession>A0A1F7SJG0</accession>
<dbReference type="GO" id="GO:0006207">
    <property type="term" value="P:'de novo' pyrimidine nucleobase biosynthetic process"/>
    <property type="evidence" value="ECO:0007669"/>
    <property type="project" value="InterPro"/>
</dbReference>
<dbReference type="EC" id="4.1.1.23" evidence="9"/>
<feature type="domain" description="Orotidine 5'-phosphate decarboxylase" evidence="13">
    <location>
        <begin position="6"/>
        <end position="231"/>
    </location>
</feature>
<evidence type="ECO:0000256" key="10">
    <source>
        <dbReference type="PIRSR" id="PIRSR614732-1"/>
    </source>
</evidence>
<dbReference type="GO" id="GO:0004590">
    <property type="term" value="F:orotidine-5'-phosphate decarboxylase activity"/>
    <property type="evidence" value="ECO:0007669"/>
    <property type="project" value="UniProtKB-UniRule"/>
</dbReference>
<dbReference type="InterPro" id="IPR047596">
    <property type="entry name" value="OMPdecase_bac"/>
</dbReference>
<dbReference type="GO" id="GO:0005829">
    <property type="term" value="C:cytosol"/>
    <property type="evidence" value="ECO:0007669"/>
    <property type="project" value="TreeGrafter"/>
</dbReference>
<dbReference type="Pfam" id="PF00215">
    <property type="entry name" value="OMPdecase"/>
    <property type="match status" value="1"/>
</dbReference>
<keyword evidence="4 9" id="KW-0210">Decarboxylase</keyword>
<keyword evidence="6 9" id="KW-0456">Lyase</keyword>
<dbReference type="UniPathway" id="UPA00070">
    <property type="reaction ID" value="UER00120"/>
</dbReference>
<dbReference type="InterPro" id="IPR018089">
    <property type="entry name" value="OMPdecase_AS"/>
</dbReference>
<feature type="binding site" evidence="9 11">
    <location>
        <position position="12"/>
    </location>
    <ligand>
        <name>substrate</name>
    </ligand>
</feature>
<name>A0A1F7SJG0_9BACT</name>
<dbReference type="Gene3D" id="3.20.20.70">
    <property type="entry name" value="Aldolase class I"/>
    <property type="match status" value="1"/>
</dbReference>
<keyword evidence="5 9" id="KW-0665">Pyrimidine biosynthesis</keyword>
<feature type="active site" description="For OMPdecase activity" evidence="10">
    <location>
        <position position="61"/>
    </location>
</feature>
<feature type="active site" description="Proton donor" evidence="9">
    <location>
        <position position="63"/>
    </location>
</feature>
<comment type="similarity">
    <text evidence="8 9">Belongs to the OMP decarboxylase family. Type 1 subfamily.</text>
</comment>
<evidence type="ECO:0000313" key="14">
    <source>
        <dbReference type="EMBL" id="OGL53354.1"/>
    </source>
</evidence>
<organism evidence="14 15">
    <name type="scientific">Candidatus Schekmanbacteria bacterium RIFCSPLOWO2_12_FULL_38_15</name>
    <dbReference type="NCBI Taxonomy" id="1817883"/>
    <lineage>
        <taxon>Bacteria</taxon>
        <taxon>Candidatus Schekmaniibacteriota</taxon>
    </lineage>
</organism>
<dbReference type="NCBIfam" id="NF001273">
    <property type="entry name" value="PRK00230.1"/>
    <property type="match status" value="1"/>
</dbReference>
<evidence type="ECO:0000256" key="11">
    <source>
        <dbReference type="PIRSR" id="PIRSR614732-2"/>
    </source>
</evidence>
<dbReference type="SMART" id="SM00934">
    <property type="entry name" value="OMPdecase"/>
    <property type="match status" value="1"/>
</dbReference>
<dbReference type="InterPro" id="IPR013785">
    <property type="entry name" value="Aldolase_TIM"/>
</dbReference>
<evidence type="ECO:0000256" key="12">
    <source>
        <dbReference type="RuleBase" id="RU000512"/>
    </source>
</evidence>
<evidence type="ECO:0000256" key="9">
    <source>
        <dbReference type="HAMAP-Rule" id="MF_01200"/>
    </source>
</evidence>
<feature type="binding site" evidence="9 11">
    <location>
        <position position="125"/>
    </location>
    <ligand>
        <name>substrate</name>
    </ligand>
</feature>
<sequence>MNAKNKLIFALDVESLKEAEEWVLRLKDYVGIFKVGKELFTKCGPKVVEKILGHGAKVFLDLKFHDIPTTVAKAGIQAARLGVSIFNVHALGGREMMKRVVKDVGNVCEKEKITYPLIIAVTILTSLSNEELKELGIINPVLDEVTVLAKIAKDSGLGGVVCSPKEISIIKNECGRNFKVITPGIRGKNFPPDDQKRTATASEAVISGSDFIVVGRPIRNASDPARAAREILEEIESVQTG</sequence>
<evidence type="ECO:0000256" key="4">
    <source>
        <dbReference type="ARBA" id="ARBA00022793"/>
    </source>
</evidence>
<comment type="subunit">
    <text evidence="3 9">Homodimer.</text>
</comment>
<comment type="function">
    <text evidence="1 9">Catalyzes the decarboxylation of orotidine 5'-monophosphate (OMP) to uridine 5'-monophosphate (UMP).</text>
</comment>
<dbReference type="InterPro" id="IPR011060">
    <property type="entry name" value="RibuloseP-bd_barrel"/>
</dbReference>
<comment type="caution">
    <text evidence="14">The sequence shown here is derived from an EMBL/GenBank/DDBJ whole genome shotgun (WGS) entry which is preliminary data.</text>
</comment>
<evidence type="ECO:0000256" key="5">
    <source>
        <dbReference type="ARBA" id="ARBA00022975"/>
    </source>
</evidence>
<dbReference type="CDD" id="cd04725">
    <property type="entry name" value="OMP_decarboxylase_like"/>
    <property type="match status" value="1"/>
</dbReference>
<dbReference type="Proteomes" id="UP000178082">
    <property type="component" value="Unassembled WGS sequence"/>
</dbReference>
<proteinExistence type="inferred from homology"/>
<evidence type="ECO:0000256" key="7">
    <source>
        <dbReference type="ARBA" id="ARBA00049157"/>
    </source>
</evidence>
<dbReference type="HAMAP" id="MF_01200_B">
    <property type="entry name" value="OMPdecase_type1_B"/>
    <property type="match status" value="1"/>
</dbReference>
<dbReference type="InterPro" id="IPR001754">
    <property type="entry name" value="OMPdeCOase_dom"/>
</dbReference>
<protein>
    <recommendedName>
        <fullName evidence="9">Orotidine 5'-phosphate decarboxylase</fullName>
        <ecNumber evidence="9">4.1.1.23</ecNumber>
    </recommendedName>
    <alternativeName>
        <fullName evidence="9">OMP decarboxylase</fullName>
        <shortName evidence="9">OMPDCase</shortName>
        <shortName evidence="9">OMPdecase</shortName>
    </alternativeName>
</protein>
<evidence type="ECO:0000256" key="8">
    <source>
        <dbReference type="ARBA" id="ARBA00061012"/>
    </source>
</evidence>
<evidence type="ECO:0000256" key="6">
    <source>
        <dbReference type="ARBA" id="ARBA00023239"/>
    </source>
</evidence>
<comment type="pathway">
    <text evidence="2 9 12">Pyrimidine metabolism; UMP biosynthesis via de novo pathway; UMP from orotate: step 2/2.</text>
</comment>